<dbReference type="InterPro" id="IPR011048">
    <property type="entry name" value="Haem_d1_sf"/>
</dbReference>
<dbReference type="PANTHER" id="PTHR30344">
    <property type="entry name" value="6-PHOSPHOGLUCONOLACTONASE-RELATED"/>
    <property type="match status" value="1"/>
</dbReference>
<sequence length="296" mass="30936">MLHCVHGDGSEVSSFKIDVDGRLFGLGTRATGGTNPVHLAQSAGNRWILVANYATGSVASLPVEENGSIGPMAHLLELPAKAGPHKTQQQGAHPHQIVLHPSGRWLLVPDKGADAVHTLALDEDTGALQLIATLEVAPGSGPRHLVFRSDGAVAWVVLELSSQVLTARFDAATGRLEPVRRTTTVPDSFVGENTGAGIVLPRDECQLFVSNRGHGSVVCYEVDATDGALSSPTWTRALGAVPRFITPLPGTNALCVANEDADSIVRVSGPSQVEPLTSTGSPVCVAFTHSSKEITS</sequence>
<dbReference type="GO" id="GO:0006006">
    <property type="term" value="P:glucose metabolic process"/>
    <property type="evidence" value="ECO:0007669"/>
    <property type="project" value="UniProtKB-KW"/>
</dbReference>
<dbReference type="PANTHER" id="PTHR30344:SF1">
    <property type="entry name" value="6-PHOSPHOGLUCONOLACTONASE"/>
    <property type="match status" value="1"/>
</dbReference>
<dbReference type="GO" id="GO:0017057">
    <property type="term" value="F:6-phosphogluconolactonase activity"/>
    <property type="evidence" value="ECO:0007669"/>
    <property type="project" value="TreeGrafter"/>
</dbReference>
<dbReference type="Gene3D" id="2.130.10.10">
    <property type="entry name" value="YVTN repeat-like/Quinoprotein amine dehydrogenase"/>
    <property type="match status" value="1"/>
</dbReference>
<dbReference type="InterPro" id="IPR050282">
    <property type="entry name" value="Cycloisomerase_2"/>
</dbReference>
<keyword evidence="2" id="KW-0313">Glucose metabolism</keyword>
<dbReference type="Pfam" id="PF10282">
    <property type="entry name" value="Lactonase"/>
    <property type="match status" value="1"/>
</dbReference>
<dbReference type="InterPro" id="IPR019405">
    <property type="entry name" value="Lactonase_7-beta_prop"/>
</dbReference>
<comment type="caution">
    <text evidence="3">The sequence shown here is derived from an EMBL/GenBank/DDBJ whole genome shotgun (WGS) entry which is preliminary data.</text>
</comment>
<proteinExistence type="inferred from homology"/>
<keyword evidence="2" id="KW-0119">Carbohydrate metabolism</keyword>
<comment type="similarity">
    <text evidence="1">Belongs to the cycloisomerase 2 family.</text>
</comment>
<accession>A0AAE4BZG1</accession>
<dbReference type="EMBL" id="JAVDQZ010000006">
    <property type="protein sequence ID" value="MDR6427937.1"/>
    <property type="molecule type" value="Genomic_DNA"/>
</dbReference>
<organism evidence="3 4">
    <name type="scientific">Variovorax paradoxus</name>
    <dbReference type="NCBI Taxonomy" id="34073"/>
    <lineage>
        <taxon>Bacteria</taxon>
        <taxon>Pseudomonadati</taxon>
        <taxon>Pseudomonadota</taxon>
        <taxon>Betaproteobacteria</taxon>
        <taxon>Burkholderiales</taxon>
        <taxon>Comamonadaceae</taxon>
        <taxon>Variovorax</taxon>
    </lineage>
</organism>
<reference evidence="3" key="1">
    <citation type="submission" date="2023-07" db="EMBL/GenBank/DDBJ databases">
        <title>Sorghum-associated microbial communities from plants grown in Nebraska, USA.</title>
        <authorList>
            <person name="Schachtman D."/>
        </authorList>
    </citation>
    <scope>NUCLEOTIDE SEQUENCE</scope>
    <source>
        <strain evidence="3">DS2114</strain>
    </source>
</reference>
<dbReference type="InterPro" id="IPR015943">
    <property type="entry name" value="WD40/YVTN_repeat-like_dom_sf"/>
</dbReference>
<evidence type="ECO:0000256" key="1">
    <source>
        <dbReference type="ARBA" id="ARBA00005564"/>
    </source>
</evidence>
<evidence type="ECO:0000256" key="2">
    <source>
        <dbReference type="ARBA" id="ARBA00022526"/>
    </source>
</evidence>
<evidence type="ECO:0000313" key="3">
    <source>
        <dbReference type="EMBL" id="MDR6427937.1"/>
    </source>
</evidence>
<evidence type="ECO:0000313" key="4">
    <source>
        <dbReference type="Proteomes" id="UP001184828"/>
    </source>
</evidence>
<dbReference type="AlphaFoldDB" id="A0AAE4BZG1"/>
<dbReference type="Proteomes" id="UP001184828">
    <property type="component" value="Unassembled WGS sequence"/>
</dbReference>
<gene>
    <name evidence="3" type="ORF">J2738_004092</name>
</gene>
<dbReference type="SUPFAM" id="SSF51004">
    <property type="entry name" value="C-terminal (heme d1) domain of cytochrome cd1-nitrite reductase"/>
    <property type="match status" value="1"/>
</dbReference>
<protein>
    <submittedName>
        <fullName evidence="3">6-phosphogluconolactonase (Cycloisomerase 2 family)</fullName>
    </submittedName>
</protein>
<name>A0AAE4BZG1_VARPD</name>